<dbReference type="Proteomes" id="UP000462055">
    <property type="component" value="Unassembled WGS sequence"/>
</dbReference>
<feature type="region of interest" description="Disordered" evidence="1">
    <location>
        <begin position="361"/>
        <end position="384"/>
    </location>
</feature>
<evidence type="ECO:0000256" key="2">
    <source>
        <dbReference type="SAM" id="Phobius"/>
    </source>
</evidence>
<dbReference type="AlphaFoldDB" id="A0A6I4MGB0"/>
<accession>A0A6I4MGB0</accession>
<evidence type="ECO:0000256" key="1">
    <source>
        <dbReference type="SAM" id="MobiDB-lite"/>
    </source>
</evidence>
<name>A0A6I4MGB0_9ACTN</name>
<dbReference type="EMBL" id="WBMS02000020">
    <property type="protein sequence ID" value="MWA03615.1"/>
    <property type="molecule type" value="Genomic_DNA"/>
</dbReference>
<keyword evidence="2" id="KW-0812">Transmembrane</keyword>
<dbReference type="RefSeq" id="WP_151596150.1">
    <property type="nucleotide sequence ID" value="NZ_WBMS02000020.1"/>
</dbReference>
<reference evidence="4" key="1">
    <citation type="submission" date="2019-12" db="EMBL/GenBank/DDBJ databases">
        <title>Actinomadura physcomitrii sp. nov., a novel actinomycete isolated from moss [Physcomitrium sphaericum (Ludw) Fuernr].</title>
        <authorList>
            <person name="Zhuang X."/>
        </authorList>
    </citation>
    <scope>NUCLEOTIDE SEQUENCE [LARGE SCALE GENOMIC DNA]</scope>
    <source>
        <strain evidence="4">LD22</strain>
    </source>
</reference>
<proteinExistence type="predicted"/>
<dbReference type="InterPro" id="IPR049052">
    <property type="entry name" value="nSTAND1"/>
</dbReference>
<evidence type="ECO:0000313" key="5">
    <source>
        <dbReference type="Proteomes" id="UP000462055"/>
    </source>
</evidence>
<evidence type="ECO:0000313" key="4">
    <source>
        <dbReference type="EMBL" id="MWA03615.1"/>
    </source>
</evidence>
<gene>
    <name evidence="4" type="ORF">F8568_025165</name>
</gene>
<keyword evidence="2" id="KW-1133">Transmembrane helix</keyword>
<protein>
    <recommendedName>
        <fullName evidence="3">Novel STAND NTPase 1 domain-containing protein</fullName>
    </recommendedName>
</protein>
<keyword evidence="5" id="KW-1185">Reference proteome</keyword>
<organism evidence="4 5">
    <name type="scientific">Actinomadura physcomitrii</name>
    <dbReference type="NCBI Taxonomy" id="2650748"/>
    <lineage>
        <taxon>Bacteria</taxon>
        <taxon>Bacillati</taxon>
        <taxon>Actinomycetota</taxon>
        <taxon>Actinomycetes</taxon>
        <taxon>Streptosporangiales</taxon>
        <taxon>Thermomonosporaceae</taxon>
        <taxon>Actinomadura</taxon>
    </lineage>
</organism>
<dbReference type="Pfam" id="PF20703">
    <property type="entry name" value="nSTAND1"/>
    <property type="match status" value="1"/>
</dbReference>
<feature type="transmembrane region" description="Helical" evidence="2">
    <location>
        <begin position="264"/>
        <end position="283"/>
    </location>
</feature>
<evidence type="ECO:0000259" key="3">
    <source>
        <dbReference type="Pfam" id="PF20703"/>
    </source>
</evidence>
<comment type="caution">
    <text evidence="4">The sequence shown here is derived from an EMBL/GenBank/DDBJ whole genome shotgun (WGS) entry which is preliminary data.</text>
</comment>
<sequence length="384" mass="40286">MDRHLENSGLLVVPGVSGAGKSSLCAGVLPRLRGAGLTPVPEAASWPCLMLTPTRAPLDELAVRIAPIAGVGAAAVRRDLAADPAGFALTVRHAAAAKDADAPQPLQGRKRVLLIVDQFEQLFTQCEHEEERRAFVAALHSAATATGGQEPPALVVLVVRADFEARCAEYPGLAASVQHRYLVTAMTERQLRMAVTAPVAQIGSSIDADLVEVLLGEARSRSRAAVGRIAADPACHPPLSQSELAFIRASGRAHRRRRRVRQSLVATLCVLLLGVGAVAAWAVHAGQIADHRRDIAIADLLAAKSEAMGGTDPTVAALESVAAWRIGHTAEARHAMLAAAARPEIAVLPGPSGAETIARMGRCSCGTSPPTDRRARQSPSPPRR</sequence>
<feature type="domain" description="Novel STAND NTPase 1" evidence="3">
    <location>
        <begin position="4"/>
        <end position="221"/>
    </location>
</feature>
<keyword evidence="2" id="KW-0472">Membrane</keyword>